<dbReference type="EMBL" id="LR026963">
    <property type="protein sequence ID" value="VBB69849.1"/>
    <property type="molecule type" value="Genomic_DNA"/>
</dbReference>
<dbReference type="GO" id="GO:0051537">
    <property type="term" value="F:2 iron, 2 sulfur cluster binding"/>
    <property type="evidence" value="ECO:0007669"/>
    <property type="project" value="UniProtKB-KW"/>
</dbReference>
<reference evidence="15" key="1">
    <citation type="submission" date="2018-10" db="EMBL/GenBank/DDBJ databases">
        <authorList>
            <person name="Gruber-Vodicka H."/>
            <person name="Jaeckle O."/>
        </authorList>
    </citation>
    <scope>NUCLEOTIDE SEQUENCE</scope>
</reference>
<dbReference type="InterPro" id="IPR002684">
    <property type="entry name" value="Biotin_synth/BioAB"/>
</dbReference>
<keyword evidence="5" id="KW-0004">4Fe-4S</keyword>
<dbReference type="Pfam" id="PF06968">
    <property type="entry name" value="BATS"/>
    <property type="match status" value="1"/>
</dbReference>
<gene>
    <name evidence="15" type="ORF">RIEGSTA812A_PEG_1322</name>
</gene>
<evidence type="ECO:0000256" key="11">
    <source>
        <dbReference type="ARBA" id="ARBA00023004"/>
    </source>
</evidence>
<dbReference type="NCBIfam" id="TIGR00433">
    <property type="entry name" value="bioB"/>
    <property type="match status" value="1"/>
</dbReference>
<evidence type="ECO:0000256" key="8">
    <source>
        <dbReference type="ARBA" id="ARBA00022714"/>
    </source>
</evidence>
<evidence type="ECO:0000256" key="12">
    <source>
        <dbReference type="ARBA" id="ARBA00023014"/>
    </source>
</evidence>
<evidence type="ECO:0000256" key="6">
    <source>
        <dbReference type="ARBA" id="ARBA00022679"/>
    </source>
</evidence>
<comment type="cofactor">
    <cofactor evidence="1">
        <name>[4Fe-4S] cluster</name>
        <dbReference type="ChEBI" id="CHEBI:49883"/>
    </cofactor>
</comment>
<dbReference type="InterPro" id="IPR010722">
    <property type="entry name" value="BATS_dom"/>
</dbReference>
<dbReference type="PROSITE" id="PS51918">
    <property type="entry name" value="RADICAL_SAM"/>
    <property type="match status" value="1"/>
</dbReference>
<keyword evidence="6 15" id="KW-0808">Transferase</keyword>
<keyword evidence="10" id="KW-0093">Biotin biosynthesis</keyword>
<dbReference type="SUPFAM" id="SSF102114">
    <property type="entry name" value="Radical SAM enzymes"/>
    <property type="match status" value="1"/>
</dbReference>
<keyword evidence="12" id="KW-0411">Iron-sulfur</keyword>
<dbReference type="Pfam" id="PF04055">
    <property type="entry name" value="Radical_SAM"/>
    <property type="match status" value="1"/>
</dbReference>
<dbReference type="EC" id="2.8.1.6" evidence="4"/>
<dbReference type="AlphaFoldDB" id="A0A484H6X8"/>
<dbReference type="SFLD" id="SFLDF00272">
    <property type="entry name" value="biotin_synthase"/>
    <property type="match status" value="1"/>
</dbReference>
<dbReference type="GO" id="GO:0004076">
    <property type="term" value="F:biotin synthase activity"/>
    <property type="evidence" value="ECO:0007669"/>
    <property type="project" value="UniProtKB-EC"/>
</dbReference>
<proteinExistence type="inferred from homology"/>
<dbReference type="CDD" id="cd01335">
    <property type="entry name" value="Radical_SAM"/>
    <property type="match status" value="1"/>
</dbReference>
<dbReference type="GO" id="GO:0051539">
    <property type="term" value="F:4 iron, 4 sulfur cluster binding"/>
    <property type="evidence" value="ECO:0007669"/>
    <property type="project" value="UniProtKB-KW"/>
</dbReference>
<keyword evidence="11" id="KW-0408">Iron</keyword>
<evidence type="ECO:0000256" key="7">
    <source>
        <dbReference type="ARBA" id="ARBA00022691"/>
    </source>
</evidence>
<keyword evidence="8" id="KW-0001">2Fe-2S</keyword>
<evidence type="ECO:0000256" key="13">
    <source>
        <dbReference type="ARBA" id="ARBA00034078"/>
    </source>
</evidence>
<dbReference type="InterPro" id="IPR024177">
    <property type="entry name" value="Biotin_synthase"/>
</dbReference>
<dbReference type="UniPathway" id="UPA00078">
    <property type="reaction ID" value="UER00162"/>
</dbReference>
<dbReference type="InterPro" id="IPR058240">
    <property type="entry name" value="rSAM_sf"/>
</dbReference>
<dbReference type="HAMAP" id="MF_01694">
    <property type="entry name" value="BioB"/>
    <property type="match status" value="1"/>
</dbReference>
<sequence>MARMISSGDTTAMPNHQLRIQEEAVALFALPFNDLLHQAHETYRRHWDVNTVQLSTLLSIKSGGCGENCKYCSQSSHYHTSIEVTQLMEPTEVRTAARKAKAAGASRLCMGAAWRALQDRHLGRVADMITSVKEEGLESCVTLGLLTAAQATLLKEAGLDYYNHNIDTSEEYYSKVVSTRTFNDRLNSLRNAHAAGLKVCSGGIIGMGESRIDRAIMLATLANLQPPPESVPINMLVPITGTPLAASEKLNPLELVRTIAVTRLLIPGAWVRLSAGRTSLSDEAQALCFFAGANSIFYGDRLLTTDNPVVRADQMLLAELGLRPGAVEGKTSYLHHDNSTVTEEREETI</sequence>
<dbReference type="InterPro" id="IPR007197">
    <property type="entry name" value="rSAM"/>
</dbReference>
<evidence type="ECO:0000256" key="1">
    <source>
        <dbReference type="ARBA" id="ARBA00001966"/>
    </source>
</evidence>
<evidence type="ECO:0000313" key="15">
    <source>
        <dbReference type="EMBL" id="VBB69849.1"/>
    </source>
</evidence>
<evidence type="ECO:0000259" key="14">
    <source>
        <dbReference type="PROSITE" id="PS51918"/>
    </source>
</evidence>
<dbReference type="PANTHER" id="PTHR22976">
    <property type="entry name" value="BIOTIN SYNTHASE"/>
    <property type="match status" value="1"/>
</dbReference>
<comment type="similarity">
    <text evidence="3">Belongs to the radical SAM superfamily. Biotin synthase family.</text>
</comment>
<dbReference type="Gene3D" id="3.20.20.70">
    <property type="entry name" value="Aldolase class I"/>
    <property type="match status" value="1"/>
</dbReference>
<organism evidence="15">
    <name type="scientific">invertebrate metagenome</name>
    <dbReference type="NCBI Taxonomy" id="1711999"/>
    <lineage>
        <taxon>unclassified sequences</taxon>
        <taxon>metagenomes</taxon>
        <taxon>organismal metagenomes</taxon>
    </lineage>
</organism>
<evidence type="ECO:0000256" key="3">
    <source>
        <dbReference type="ARBA" id="ARBA00010765"/>
    </source>
</evidence>
<keyword evidence="7" id="KW-0949">S-adenosyl-L-methionine</keyword>
<keyword evidence="9" id="KW-0479">Metal-binding</keyword>
<comment type="cofactor">
    <cofactor evidence="13">
        <name>[2Fe-2S] cluster</name>
        <dbReference type="ChEBI" id="CHEBI:190135"/>
    </cofactor>
</comment>
<dbReference type="PIRSF" id="PIRSF001619">
    <property type="entry name" value="Biotin_synth"/>
    <property type="match status" value="1"/>
</dbReference>
<dbReference type="GO" id="GO:0009102">
    <property type="term" value="P:biotin biosynthetic process"/>
    <property type="evidence" value="ECO:0007669"/>
    <property type="project" value="UniProtKB-UniPathway"/>
</dbReference>
<evidence type="ECO:0000256" key="2">
    <source>
        <dbReference type="ARBA" id="ARBA00004942"/>
    </source>
</evidence>
<evidence type="ECO:0000256" key="9">
    <source>
        <dbReference type="ARBA" id="ARBA00022723"/>
    </source>
</evidence>
<dbReference type="SMART" id="SM00729">
    <property type="entry name" value="Elp3"/>
    <property type="match status" value="1"/>
</dbReference>
<dbReference type="SFLD" id="SFLDS00029">
    <property type="entry name" value="Radical_SAM"/>
    <property type="match status" value="1"/>
</dbReference>
<dbReference type="SFLD" id="SFLDG01060">
    <property type="entry name" value="BATS_domain_containing"/>
    <property type="match status" value="1"/>
</dbReference>
<accession>A0A484H6X8</accession>
<dbReference type="SFLD" id="SFLDG01278">
    <property type="entry name" value="biotin_synthase_like"/>
    <property type="match status" value="1"/>
</dbReference>
<name>A0A484H6X8_9ZZZZ</name>
<dbReference type="InterPro" id="IPR006638">
    <property type="entry name" value="Elp3/MiaA/NifB-like_rSAM"/>
</dbReference>
<dbReference type="GO" id="GO:0046872">
    <property type="term" value="F:metal ion binding"/>
    <property type="evidence" value="ECO:0007669"/>
    <property type="project" value="UniProtKB-KW"/>
</dbReference>
<dbReference type="InterPro" id="IPR013785">
    <property type="entry name" value="Aldolase_TIM"/>
</dbReference>
<protein>
    <recommendedName>
        <fullName evidence="4">biotin synthase</fullName>
        <ecNumber evidence="4">2.8.1.6</ecNumber>
    </recommendedName>
</protein>
<comment type="pathway">
    <text evidence="2">Cofactor biosynthesis; biotin biosynthesis; biotin from 7,8-diaminononanoate: step 2/2.</text>
</comment>
<dbReference type="PANTHER" id="PTHR22976:SF2">
    <property type="entry name" value="BIOTIN SYNTHASE, MITOCHONDRIAL"/>
    <property type="match status" value="1"/>
</dbReference>
<dbReference type="SMART" id="SM00876">
    <property type="entry name" value="BATS"/>
    <property type="match status" value="1"/>
</dbReference>
<feature type="domain" description="Radical SAM core" evidence="14">
    <location>
        <begin position="50"/>
        <end position="277"/>
    </location>
</feature>
<evidence type="ECO:0000256" key="4">
    <source>
        <dbReference type="ARBA" id="ARBA00012236"/>
    </source>
</evidence>
<evidence type="ECO:0000256" key="5">
    <source>
        <dbReference type="ARBA" id="ARBA00022485"/>
    </source>
</evidence>
<evidence type="ECO:0000256" key="10">
    <source>
        <dbReference type="ARBA" id="ARBA00022756"/>
    </source>
</evidence>